<dbReference type="AlphaFoldDB" id="F0B9X1"/>
<accession>F0B9X1</accession>
<comment type="caution">
    <text evidence="1">The sequence shown here is derived from an EMBL/GenBank/DDBJ whole genome shotgun (WGS) entry which is preliminary data.</text>
</comment>
<proteinExistence type="predicted"/>
<name>F0B9X1_9XANT</name>
<evidence type="ECO:0000313" key="2">
    <source>
        <dbReference type="Proteomes" id="UP000003299"/>
    </source>
</evidence>
<evidence type="ECO:0000313" key="1">
    <source>
        <dbReference type="EMBL" id="EGD10820.1"/>
    </source>
</evidence>
<gene>
    <name evidence="1" type="ORF">XVE_0875</name>
</gene>
<dbReference type="EMBL" id="AEQV01000019">
    <property type="protein sequence ID" value="EGD10820.1"/>
    <property type="molecule type" value="Genomic_DNA"/>
</dbReference>
<sequence length="48" mass="5335">MKIGHGQRSAWKRHSKSAKFLELAVATLSNQAAEHDGISIIQPQCMCR</sequence>
<organism evidence="1 2">
    <name type="scientific">Xanthomonas vesicatoria ATCC 35937</name>
    <dbReference type="NCBI Taxonomy" id="925775"/>
    <lineage>
        <taxon>Bacteria</taxon>
        <taxon>Pseudomonadati</taxon>
        <taxon>Pseudomonadota</taxon>
        <taxon>Gammaproteobacteria</taxon>
        <taxon>Lysobacterales</taxon>
        <taxon>Lysobacteraceae</taxon>
        <taxon>Xanthomonas</taxon>
    </lineage>
</organism>
<protein>
    <submittedName>
        <fullName evidence="1">Uncharacterized protein</fullName>
    </submittedName>
</protein>
<dbReference type="Proteomes" id="UP000003299">
    <property type="component" value="Unassembled WGS sequence"/>
</dbReference>
<reference evidence="1 2" key="1">
    <citation type="journal article" date="2011" name="BMC Genomics">
        <title>Comparative genomics reveals diversity among xanthomonads infecting tomato and pepper.</title>
        <authorList>
            <person name="Potnis N."/>
            <person name="Krasileva K."/>
            <person name="Chow V."/>
            <person name="Almeida N.F."/>
            <person name="Patil P.B."/>
            <person name="Ryan R.P."/>
            <person name="Sharlach M."/>
            <person name="Behlau F."/>
            <person name="Dow J.M."/>
            <person name="Momol M.T."/>
            <person name="White F.F."/>
            <person name="Preston J.F."/>
            <person name="Vinatzer B.A."/>
            <person name="Koebnik R."/>
            <person name="Setubal J.C."/>
            <person name="Norman D.J."/>
            <person name="Staskawicz B.J."/>
            <person name="Jones J.B."/>
        </authorList>
    </citation>
    <scope>NUCLEOTIDE SEQUENCE [LARGE SCALE GENOMIC DNA]</scope>
    <source>
        <strain evidence="1 2">ATCC 35937</strain>
    </source>
</reference>